<gene>
    <name evidence="1" type="ORF">AAG570_009866</name>
</gene>
<comment type="caution">
    <text evidence="1">The sequence shown here is derived from an EMBL/GenBank/DDBJ whole genome shotgun (WGS) entry which is preliminary data.</text>
</comment>
<sequence length="101" mass="11492">MAGRQMEEAVPPVAALSKWRLMSTTRRKGQKRRVRGERATTGAPATVICHFPRRYYPPQPQLKSAPFPRQYTLATLHVIIDLPSTQNNPMRFLEYKAISVG</sequence>
<organism evidence="1 2">
    <name type="scientific">Ranatra chinensis</name>
    <dbReference type="NCBI Taxonomy" id="642074"/>
    <lineage>
        <taxon>Eukaryota</taxon>
        <taxon>Metazoa</taxon>
        <taxon>Ecdysozoa</taxon>
        <taxon>Arthropoda</taxon>
        <taxon>Hexapoda</taxon>
        <taxon>Insecta</taxon>
        <taxon>Pterygota</taxon>
        <taxon>Neoptera</taxon>
        <taxon>Paraneoptera</taxon>
        <taxon>Hemiptera</taxon>
        <taxon>Heteroptera</taxon>
        <taxon>Panheteroptera</taxon>
        <taxon>Nepomorpha</taxon>
        <taxon>Nepidae</taxon>
        <taxon>Ranatrinae</taxon>
        <taxon>Ranatra</taxon>
    </lineage>
</organism>
<name>A0ABD0YQA5_9HEMI</name>
<dbReference type="EMBL" id="JBFDAA010000004">
    <property type="protein sequence ID" value="KAL1138174.1"/>
    <property type="molecule type" value="Genomic_DNA"/>
</dbReference>
<proteinExistence type="predicted"/>
<keyword evidence="2" id="KW-1185">Reference proteome</keyword>
<reference evidence="1 2" key="1">
    <citation type="submission" date="2024-07" db="EMBL/GenBank/DDBJ databases">
        <title>Chromosome-level genome assembly of the water stick insect Ranatra chinensis (Heteroptera: Nepidae).</title>
        <authorList>
            <person name="Liu X."/>
        </authorList>
    </citation>
    <scope>NUCLEOTIDE SEQUENCE [LARGE SCALE GENOMIC DNA]</scope>
    <source>
        <strain evidence="1">Cailab_2021Rc</strain>
        <tissue evidence="1">Muscle</tissue>
    </source>
</reference>
<protein>
    <submittedName>
        <fullName evidence="1">Uncharacterized protein</fullName>
    </submittedName>
</protein>
<dbReference type="AlphaFoldDB" id="A0ABD0YQA5"/>
<dbReference type="Proteomes" id="UP001558652">
    <property type="component" value="Unassembled WGS sequence"/>
</dbReference>
<evidence type="ECO:0000313" key="2">
    <source>
        <dbReference type="Proteomes" id="UP001558652"/>
    </source>
</evidence>
<evidence type="ECO:0000313" key="1">
    <source>
        <dbReference type="EMBL" id="KAL1138174.1"/>
    </source>
</evidence>
<accession>A0ABD0YQA5</accession>